<dbReference type="Proteomes" id="UP000316621">
    <property type="component" value="Chromosome 9"/>
</dbReference>
<proteinExistence type="predicted"/>
<accession>A0A4Y7L2Q5</accession>
<name>A0A4Y7L2Q5_PAPSO</name>
<evidence type="ECO:0000313" key="1">
    <source>
        <dbReference type="EMBL" id="RZC78708.1"/>
    </source>
</evidence>
<sequence length="112" mass="12857">MGDVEIMMELNREEIEILGCFELLEVVLMTSEDGISMQLWLGCSDEVAAQIEASNEAKLFPLMSGASERAKWRFRKWYQLLQMVELLNCSGDRSVALKEYMKPQLVLENECC</sequence>
<dbReference type="EMBL" id="CM010723">
    <property type="protein sequence ID" value="RZC78708.1"/>
    <property type="molecule type" value="Genomic_DNA"/>
</dbReference>
<organism evidence="1 2">
    <name type="scientific">Papaver somniferum</name>
    <name type="common">Opium poppy</name>
    <dbReference type="NCBI Taxonomy" id="3469"/>
    <lineage>
        <taxon>Eukaryota</taxon>
        <taxon>Viridiplantae</taxon>
        <taxon>Streptophyta</taxon>
        <taxon>Embryophyta</taxon>
        <taxon>Tracheophyta</taxon>
        <taxon>Spermatophyta</taxon>
        <taxon>Magnoliopsida</taxon>
        <taxon>Ranunculales</taxon>
        <taxon>Papaveraceae</taxon>
        <taxon>Papaveroideae</taxon>
        <taxon>Papaver</taxon>
    </lineage>
</organism>
<gene>
    <name evidence="1" type="ORF">C5167_003909</name>
</gene>
<dbReference type="Gramene" id="RZC78708">
    <property type="protein sequence ID" value="RZC78708"/>
    <property type="gene ID" value="C5167_003909"/>
</dbReference>
<reference evidence="1 2" key="1">
    <citation type="journal article" date="2018" name="Science">
        <title>The opium poppy genome and morphinan production.</title>
        <authorList>
            <person name="Guo L."/>
            <person name="Winzer T."/>
            <person name="Yang X."/>
            <person name="Li Y."/>
            <person name="Ning Z."/>
            <person name="He Z."/>
            <person name="Teodor R."/>
            <person name="Lu Y."/>
            <person name="Bowser T.A."/>
            <person name="Graham I.A."/>
            <person name="Ye K."/>
        </authorList>
    </citation>
    <scope>NUCLEOTIDE SEQUENCE [LARGE SCALE GENOMIC DNA]</scope>
    <source>
        <strain evidence="2">cv. HN1</strain>
        <tissue evidence="1">Leaves</tissue>
    </source>
</reference>
<keyword evidence="2" id="KW-1185">Reference proteome</keyword>
<protein>
    <submittedName>
        <fullName evidence="1">Uncharacterized protein</fullName>
    </submittedName>
</protein>
<evidence type="ECO:0000313" key="2">
    <source>
        <dbReference type="Proteomes" id="UP000316621"/>
    </source>
</evidence>
<dbReference type="AlphaFoldDB" id="A0A4Y7L2Q5"/>